<dbReference type="eggNOG" id="KOG1435">
    <property type="taxonomic scope" value="Eukaryota"/>
</dbReference>
<keyword evidence="13 14" id="KW-0753">Steroid metabolism</keyword>
<feature type="transmembrane region" description="Helical" evidence="14">
    <location>
        <begin position="62"/>
        <end position="82"/>
    </location>
</feature>
<protein>
    <recommendedName>
        <fullName evidence="14">Delta(14)-sterol reductase</fullName>
    </recommendedName>
    <alternativeName>
        <fullName evidence="14">C-14 sterol reductase</fullName>
    </alternativeName>
    <alternativeName>
        <fullName evidence="14">Sterol C14-reductase</fullName>
    </alternativeName>
</protein>
<dbReference type="GO" id="GO:0005789">
    <property type="term" value="C:endoplasmic reticulum membrane"/>
    <property type="evidence" value="ECO:0000318"/>
    <property type="project" value="GO_Central"/>
</dbReference>
<dbReference type="GO" id="GO:0006696">
    <property type="term" value="P:ergosterol biosynthetic process"/>
    <property type="evidence" value="ECO:0000318"/>
    <property type="project" value="GO_Central"/>
</dbReference>
<keyword evidence="9 14" id="KW-0756">Sterol biosynthesis</keyword>
<feature type="transmembrane region" description="Helical" evidence="14">
    <location>
        <begin position="289"/>
        <end position="308"/>
    </location>
</feature>
<evidence type="ECO:0000256" key="9">
    <source>
        <dbReference type="ARBA" id="ARBA00023011"/>
    </source>
</evidence>
<dbReference type="InterPro" id="IPR018083">
    <property type="entry name" value="Sterol_reductase_CS"/>
</dbReference>
<feature type="transmembrane region" description="Helical" evidence="14">
    <location>
        <begin position="202"/>
        <end position="221"/>
    </location>
</feature>
<dbReference type="RefSeq" id="XP_002175886.1">
    <property type="nucleotide sequence ID" value="XM_002175850.1"/>
</dbReference>
<evidence type="ECO:0000256" key="14">
    <source>
        <dbReference type="RuleBase" id="RU369120"/>
    </source>
</evidence>
<feature type="transmembrane region" description="Helical" evidence="14">
    <location>
        <begin position="259"/>
        <end position="277"/>
    </location>
</feature>
<dbReference type="OrthoDB" id="10262235at2759"/>
<dbReference type="InterPro" id="IPR001171">
    <property type="entry name" value="ERG24_DHCR-like"/>
</dbReference>
<keyword evidence="17" id="KW-1185">Reference proteome</keyword>
<evidence type="ECO:0000256" key="3">
    <source>
        <dbReference type="ARBA" id="ARBA00022516"/>
    </source>
</evidence>
<feature type="transmembrane region" description="Helical" evidence="14">
    <location>
        <begin position="103"/>
        <end position="122"/>
    </location>
</feature>
<evidence type="ECO:0000256" key="13">
    <source>
        <dbReference type="ARBA" id="ARBA00023221"/>
    </source>
</evidence>
<proteinExistence type="inferred from homology"/>
<dbReference type="PANTHER" id="PTHR21257">
    <property type="entry name" value="DELTA(14)-STEROL REDUCTASE"/>
    <property type="match status" value="1"/>
</dbReference>
<sequence>MTETQRKPFKYEFFGPIGAAGVVLSTTLVSYGLYFMCNENGCPSWNLMSIWNDILQTKLFDWNAMVIYLCWFGMLALLWFLLPGKWVPGSPIDEKGTRLLYKMNGFKSMLVILFFMFGFIAVYGPQAMEFVWTYYVPLLTASYIFSVVLCTYCYLSSFVGRKQLAKGGVSGNAIYDWYIGRELNPRLGLFDLKVFCELRPGLILWVVFDIAFACHQIVQFGRITDSMVLVVLSHSWYVVDSLVNESAVLTTMDVTTDGFGYMLSFGDLVWVPFTYSLQARYLAFHPVDLGFWCLLGIVGLQLIGYSIFRGANGQKNKFRTNPNDSSVQHLKYIQTKRGTKLLTSGWWGIARHINYFGDWIMAWAWCLPTGFGSFIPYFYVAYFAVLLIHRDMRDEEKCQEKYGEDWNRYCKLVKWHIVPGVY</sequence>
<dbReference type="OMA" id="EWCELRP"/>
<dbReference type="EMBL" id="KE651168">
    <property type="protein sequence ID" value="EEB09593.1"/>
    <property type="molecule type" value="Genomic_DNA"/>
</dbReference>
<evidence type="ECO:0000256" key="10">
    <source>
        <dbReference type="ARBA" id="ARBA00023098"/>
    </source>
</evidence>
<name>B6K7T9_SCHJY</name>
<keyword evidence="8 14" id="KW-0560">Oxidoreductase</keyword>
<evidence type="ECO:0000256" key="2">
    <source>
        <dbReference type="ARBA" id="ARBA00005402"/>
    </source>
</evidence>
<dbReference type="VEuPathDB" id="FungiDB:SJAG_04810"/>
<dbReference type="AlphaFoldDB" id="B6K7T9"/>
<feature type="transmembrane region" description="Helical" evidence="14">
    <location>
        <begin position="134"/>
        <end position="155"/>
    </location>
</feature>
<dbReference type="PROSITE" id="PS01017">
    <property type="entry name" value="STEROL_REDUCT_1"/>
    <property type="match status" value="1"/>
</dbReference>
<evidence type="ECO:0000256" key="4">
    <source>
        <dbReference type="ARBA" id="ARBA00022692"/>
    </source>
</evidence>
<dbReference type="PROSITE" id="PS01018">
    <property type="entry name" value="STEROL_REDUCT_2"/>
    <property type="match status" value="1"/>
</dbReference>
<dbReference type="PANTHER" id="PTHR21257:SF52">
    <property type="entry name" value="DELTA(14)-STEROL REDUCTASE TM7SF2"/>
    <property type="match status" value="1"/>
</dbReference>
<comment type="subcellular location">
    <subcellularLocation>
        <location evidence="1">Membrane</location>
        <topology evidence="1">Multi-pass membrane protein</topology>
    </subcellularLocation>
</comment>
<evidence type="ECO:0000313" key="16">
    <source>
        <dbReference type="JaponicusDB" id="SJAG_04810"/>
    </source>
</evidence>
<dbReference type="HOGENOM" id="CLU_015631_0_3_1"/>
<dbReference type="Gene3D" id="1.20.120.1630">
    <property type="match status" value="1"/>
</dbReference>
<dbReference type="STRING" id="402676.B6K7T9"/>
<dbReference type="GO" id="GO:0050613">
    <property type="term" value="F:Delta14-sterol reductase activity"/>
    <property type="evidence" value="ECO:0000318"/>
    <property type="project" value="GO_Central"/>
</dbReference>
<evidence type="ECO:0000256" key="8">
    <source>
        <dbReference type="ARBA" id="ARBA00023002"/>
    </source>
</evidence>
<evidence type="ECO:0000256" key="1">
    <source>
        <dbReference type="ARBA" id="ARBA00004141"/>
    </source>
</evidence>
<dbReference type="GeneID" id="7049391"/>
<evidence type="ECO:0000256" key="5">
    <source>
        <dbReference type="ARBA" id="ARBA00022857"/>
    </source>
</evidence>
<feature type="transmembrane region" description="Helical" evidence="14">
    <location>
        <begin position="362"/>
        <end position="388"/>
    </location>
</feature>
<gene>
    <name evidence="16" type="primary">erg24</name>
    <name evidence="15" type="ORF">SJAG_04810</name>
</gene>
<evidence type="ECO:0000256" key="7">
    <source>
        <dbReference type="ARBA" id="ARBA00022989"/>
    </source>
</evidence>
<evidence type="ECO:0000256" key="12">
    <source>
        <dbReference type="ARBA" id="ARBA00023166"/>
    </source>
</evidence>
<accession>B6K7T9</accession>
<dbReference type="Proteomes" id="UP000001744">
    <property type="component" value="Unassembled WGS sequence"/>
</dbReference>
<reference evidence="15 17" key="1">
    <citation type="journal article" date="2011" name="Science">
        <title>Comparative functional genomics of the fission yeasts.</title>
        <authorList>
            <person name="Rhind N."/>
            <person name="Chen Z."/>
            <person name="Yassour M."/>
            <person name="Thompson D.A."/>
            <person name="Haas B.J."/>
            <person name="Habib N."/>
            <person name="Wapinski I."/>
            <person name="Roy S."/>
            <person name="Lin M.F."/>
            <person name="Heiman D.I."/>
            <person name="Young S.K."/>
            <person name="Furuya K."/>
            <person name="Guo Y."/>
            <person name="Pidoux A."/>
            <person name="Chen H.M."/>
            <person name="Robbertse B."/>
            <person name="Goldberg J.M."/>
            <person name="Aoki K."/>
            <person name="Bayne E.H."/>
            <person name="Berlin A.M."/>
            <person name="Desjardins C.A."/>
            <person name="Dobbs E."/>
            <person name="Dukaj L."/>
            <person name="Fan L."/>
            <person name="FitzGerald M.G."/>
            <person name="French C."/>
            <person name="Gujja S."/>
            <person name="Hansen K."/>
            <person name="Keifenheim D."/>
            <person name="Levin J.Z."/>
            <person name="Mosher R.A."/>
            <person name="Mueller C.A."/>
            <person name="Pfiffner J."/>
            <person name="Priest M."/>
            <person name="Russ C."/>
            <person name="Smialowska A."/>
            <person name="Swoboda P."/>
            <person name="Sykes S.M."/>
            <person name="Vaughn M."/>
            <person name="Vengrova S."/>
            <person name="Yoder R."/>
            <person name="Zeng Q."/>
            <person name="Allshire R."/>
            <person name="Baulcombe D."/>
            <person name="Birren B.W."/>
            <person name="Brown W."/>
            <person name="Ekwall K."/>
            <person name="Kellis M."/>
            <person name="Leatherwood J."/>
            <person name="Levin H."/>
            <person name="Margalit H."/>
            <person name="Martienssen R."/>
            <person name="Nieduszynski C.A."/>
            <person name="Spatafora J.W."/>
            <person name="Friedman N."/>
            <person name="Dalgaard J.Z."/>
            <person name="Baumann P."/>
            <person name="Niki H."/>
            <person name="Regev A."/>
            <person name="Nusbaum C."/>
        </authorList>
    </citation>
    <scope>NUCLEOTIDE SEQUENCE [LARGE SCALE GENOMIC DNA]</scope>
    <source>
        <strain evidence="17">yFS275 / FY16936</strain>
    </source>
</reference>
<dbReference type="FunFam" id="1.20.120.1630:FF:000008">
    <property type="entry name" value="C-14 sterol reductase"/>
    <property type="match status" value="1"/>
</dbReference>
<keyword evidence="10 14" id="KW-0443">Lipid metabolism</keyword>
<keyword evidence="4 14" id="KW-0812">Transmembrane</keyword>
<comment type="similarity">
    <text evidence="2 14">Belongs to the ERG4/ERG24 family.</text>
</comment>
<dbReference type="JaponicusDB" id="SJAG_04810">
    <property type="gene designation" value="erg24"/>
</dbReference>
<keyword evidence="3 14" id="KW-0444">Lipid biosynthesis</keyword>
<feature type="transmembrane region" description="Helical" evidence="14">
    <location>
        <begin position="12"/>
        <end position="36"/>
    </location>
</feature>
<keyword evidence="7 14" id="KW-1133">Transmembrane helix</keyword>
<keyword evidence="5" id="KW-0521">NADP</keyword>
<evidence type="ECO:0000313" key="15">
    <source>
        <dbReference type="EMBL" id="EEB09593.1"/>
    </source>
</evidence>
<keyword evidence="6 14" id="KW-0752">Steroid biosynthesis</keyword>
<keyword evidence="11 14" id="KW-0472">Membrane</keyword>
<evidence type="ECO:0000256" key="6">
    <source>
        <dbReference type="ARBA" id="ARBA00022955"/>
    </source>
</evidence>
<evidence type="ECO:0000256" key="11">
    <source>
        <dbReference type="ARBA" id="ARBA00023136"/>
    </source>
</evidence>
<organism evidence="15 17">
    <name type="scientific">Schizosaccharomyces japonicus (strain yFS275 / FY16936)</name>
    <name type="common">Fission yeast</name>
    <dbReference type="NCBI Taxonomy" id="402676"/>
    <lineage>
        <taxon>Eukaryota</taxon>
        <taxon>Fungi</taxon>
        <taxon>Dikarya</taxon>
        <taxon>Ascomycota</taxon>
        <taxon>Taphrinomycotina</taxon>
        <taxon>Schizosaccharomycetes</taxon>
        <taxon>Schizosaccharomycetales</taxon>
        <taxon>Schizosaccharomycetaceae</taxon>
        <taxon>Schizosaccharomyces</taxon>
    </lineage>
</organism>
<evidence type="ECO:0000313" key="17">
    <source>
        <dbReference type="Proteomes" id="UP000001744"/>
    </source>
</evidence>
<dbReference type="Pfam" id="PF01222">
    <property type="entry name" value="ERG4_ERG24"/>
    <property type="match status" value="1"/>
</dbReference>
<keyword evidence="12 14" id="KW-1207">Sterol metabolism</keyword>